<organism evidence="2 3">
    <name type="scientific">Teichococcus aestuarii</name>
    <dbReference type="NCBI Taxonomy" id="568898"/>
    <lineage>
        <taxon>Bacteria</taxon>
        <taxon>Pseudomonadati</taxon>
        <taxon>Pseudomonadota</taxon>
        <taxon>Alphaproteobacteria</taxon>
        <taxon>Acetobacterales</taxon>
        <taxon>Roseomonadaceae</taxon>
        <taxon>Roseomonas</taxon>
    </lineage>
</organism>
<keyword evidence="2" id="KW-0489">Methyltransferase</keyword>
<dbReference type="RefSeq" id="WP_109515311.1">
    <property type="nucleotide sequence ID" value="NZ_PDOA01000001.1"/>
</dbReference>
<evidence type="ECO:0000313" key="2">
    <source>
        <dbReference type="EMBL" id="PWC30740.1"/>
    </source>
</evidence>
<dbReference type="OrthoDB" id="9808140at2"/>
<feature type="domain" description="Methyltransferase type 11" evidence="1">
    <location>
        <begin position="102"/>
        <end position="156"/>
    </location>
</feature>
<dbReference type="Proteomes" id="UP000245048">
    <property type="component" value="Unassembled WGS sequence"/>
</dbReference>
<dbReference type="PANTHER" id="PTHR43591">
    <property type="entry name" value="METHYLTRANSFERASE"/>
    <property type="match status" value="1"/>
</dbReference>
<dbReference type="Pfam" id="PF08241">
    <property type="entry name" value="Methyltransf_11"/>
    <property type="match status" value="1"/>
</dbReference>
<dbReference type="Gene3D" id="3.40.50.150">
    <property type="entry name" value="Vaccinia Virus protein VP39"/>
    <property type="match status" value="1"/>
</dbReference>
<sequence>MTFCAICGGTAFEDRPVLWPGLIAEWELSAEEAAYIDRQQGRTCLACGGNLRAIALARALLAAWEGGPVLARFATSRAARRLRVLDLNGAAGLGEALKPMPGYRLATYPQEDMQALSFADASFDAVLHSDTLEHVPDPAAALRECHRVLRPGGTLAYTVPIIVGRMSRSRAGLPPSYHGDPAQSGEDWRVQTEYGADAWRGVIEAGFDSVTLNAVEFPAALALSARRAGGEAPRRGWLSRWR</sequence>
<keyword evidence="3" id="KW-1185">Reference proteome</keyword>
<name>A0A2U1V9Z6_9PROT</name>
<accession>A0A2U1V9Z6</accession>
<comment type="caution">
    <text evidence="2">The sequence shown here is derived from an EMBL/GenBank/DDBJ whole genome shotgun (WGS) entry which is preliminary data.</text>
</comment>
<dbReference type="SUPFAM" id="SSF53335">
    <property type="entry name" value="S-adenosyl-L-methionine-dependent methyltransferases"/>
    <property type="match status" value="1"/>
</dbReference>
<dbReference type="AlphaFoldDB" id="A0A2U1V9Z6"/>
<evidence type="ECO:0000259" key="1">
    <source>
        <dbReference type="Pfam" id="PF08241"/>
    </source>
</evidence>
<reference evidence="3" key="1">
    <citation type="submission" date="2017-10" db="EMBL/GenBank/DDBJ databases">
        <authorList>
            <person name="Toshchakov S.V."/>
            <person name="Goeva M.A."/>
        </authorList>
    </citation>
    <scope>NUCLEOTIDE SEQUENCE [LARGE SCALE GENOMIC DNA]</scope>
    <source>
        <strain evidence="3">JR1/69-1-13</strain>
    </source>
</reference>
<dbReference type="EMBL" id="PDOA01000001">
    <property type="protein sequence ID" value="PWC30740.1"/>
    <property type="molecule type" value="Genomic_DNA"/>
</dbReference>
<dbReference type="InterPro" id="IPR013216">
    <property type="entry name" value="Methyltransf_11"/>
</dbReference>
<keyword evidence="2" id="KW-0808">Transferase</keyword>
<dbReference type="InterPro" id="IPR029063">
    <property type="entry name" value="SAM-dependent_MTases_sf"/>
</dbReference>
<gene>
    <name evidence="2" type="ORF">CR165_02230</name>
</gene>
<dbReference type="CDD" id="cd02440">
    <property type="entry name" value="AdoMet_MTases"/>
    <property type="match status" value="1"/>
</dbReference>
<dbReference type="GO" id="GO:0008757">
    <property type="term" value="F:S-adenosylmethionine-dependent methyltransferase activity"/>
    <property type="evidence" value="ECO:0007669"/>
    <property type="project" value="InterPro"/>
</dbReference>
<proteinExistence type="predicted"/>
<dbReference type="GO" id="GO:0032259">
    <property type="term" value="P:methylation"/>
    <property type="evidence" value="ECO:0007669"/>
    <property type="project" value="UniProtKB-KW"/>
</dbReference>
<protein>
    <submittedName>
        <fullName evidence="2">SAM-dependent methyltransferase</fullName>
    </submittedName>
</protein>
<evidence type="ECO:0000313" key="3">
    <source>
        <dbReference type="Proteomes" id="UP000245048"/>
    </source>
</evidence>